<dbReference type="EMBL" id="HACG01007433">
    <property type="protein sequence ID" value="CEK54298.1"/>
    <property type="molecule type" value="Transcribed_RNA"/>
</dbReference>
<reference evidence="1" key="1">
    <citation type="submission" date="2014-12" db="EMBL/GenBank/DDBJ databases">
        <title>Insight into the proteome of Arion vulgaris.</title>
        <authorList>
            <person name="Aradska J."/>
            <person name="Bulat T."/>
            <person name="Smidak R."/>
            <person name="Sarate P."/>
            <person name="Gangsoo J."/>
            <person name="Sialana F."/>
            <person name="Bilban M."/>
            <person name="Lubec G."/>
        </authorList>
    </citation>
    <scope>NUCLEOTIDE SEQUENCE</scope>
    <source>
        <tissue evidence="1">Skin</tissue>
    </source>
</reference>
<protein>
    <submittedName>
        <fullName evidence="1">Uncharacterized protein</fullName>
    </submittedName>
</protein>
<feature type="non-terminal residue" evidence="1">
    <location>
        <position position="186"/>
    </location>
</feature>
<accession>A0A0B6YDR0</accession>
<dbReference type="AlphaFoldDB" id="A0A0B6YDR0"/>
<proteinExistence type="predicted"/>
<gene>
    <name evidence="1" type="primary">ORF22450</name>
</gene>
<name>A0A0B6YDR0_9EUPU</name>
<feature type="non-terminal residue" evidence="1">
    <location>
        <position position="1"/>
    </location>
</feature>
<evidence type="ECO:0000313" key="1">
    <source>
        <dbReference type="EMBL" id="CEK54298.1"/>
    </source>
</evidence>
<organism evidence="1">
    <name type="scientific">Arion vulgaris</name>
    <dbReference type="NCBI Taxonomy" id="1028688"/>
    <lineage>
        <taxon>Eukaryota</taxon>
        <taxon>Metazoa</taxon>
        <taxon>Spiralia</taxon>
        <taxon>Lophotrochozoa</taxon>
        <taxon>Mollusca</taxon>
        <taxon>Gastropoda</taxon>
        <taxon>Heterobranchia</taxon>
        <taxon>Euthyneura</taxon>
        <taxon>Panpulmonata</taxon>
        <taxon>Eupulmonata</taxon>
        <taxon>Stylommatophora</taxon>
        <taxon>Helicina</taxon>
        <taxon>Arionoidea</taxon>
        <taxon>Arionidae</taxon>
        <taxon>Arion</taxon>
    </lineage>
</organism>
<sequence length="186" mass="21106">ANNHNLPVISSNVNSLNTPYHENTLLTYITHPGLSVRQDTQWNNVSNSKHDLWVEATRENCMENAESLNSDDNSRVLGEKVKEIEDVRHEQVGFVFTDKNYSEGSEQKVNIGSESMILRDDLNEQSTASRVGDGKIIVSAQHGQTMEADQQQQLKGDQVSQLGQGAYQFQLVQQEFSHHQQQQRHF</sequence>